<dbReference type="InterPro" id="IPR021848">
    <property type="entry name" value="HODM_asu-like"/>
</dbReference>
<proteinExistence type="predicted"/>
<evidence type="ECO:0000313" key="3">
    <source>
        <dbReference type="Proteomes" id="UP000434172"/>
    </source>
</evidence>
<organism evidence="2 3">
    <name type="scientific">Colletotrichum asianum</name>
    <dbReference type="NCBI Taxonomy" id="702518"/>
    <lineage>
        <taxon>Eukaryota</taxon>
        <taxon>Fungi</taxon>
        <taxon>Dikarya</taxon>
        <taxon>Ascomycota</taxon>
        <taxon>Pezizomycotina</taxon>
        <taxon>Sordariomycetes</taxon>
        <taxon>Hypocreomycetidae</taxon>
        <taxon>Glomerellales</taxon>
        <taxon>Glomerellaceae</taxon>
        <taxon>Colletotrichum</taxon>
        <taxon>Colletotrichum gloeosporioides species complex</taxon>
    </lineage>
</organism>
<dbReference type="AlphaFoldDB" id="A0A8H3ZWG1"/>
<feature type="signal peptide" evidence="1">
    <location>
        <begin position="1"/>
        <end position="21"/>
    </location>
</feature>
<dbReference type="EMBL" id="WOWK01000028">
    <property type="protein sequence ID" value="KAF0326740.1"/>
    <property type="molecule type" value="Genomic_DNA"/>
</dbReference>
<evidence type="ECO:0000313" key="2">
    <source>
        <dbReference type="EMBL" id="KAF0326740.1"/>
    </source>
</evidence>
<feature type="chain" id="PRO_5034720786" evidence="1">
    <location>
        <begin position="22"/>
        <end position="372"/>
    </location>
</feature>
<dbReference type="OrthoDB" id="5043642at2759"/>
<dbReference type="Pfam" id="PF11927">
    <property type="entry name" value="HODM_asu-like"/>
    <property type="match status" value="1"/>
</dbReference>
<reference evidence="2 3" key="1">
    <citation type="submission" date="2019-12" db="EMBL/GenBank/DDBJ databases">
        <title>A genome sequence resource for the geographically widespread anthracnose pathogen Colletotrichum asianum.</title>
        <authorList>
            <person name="Meng Y."/>
        </authorList>
    </citation>
    <scope>NUCLEOTIDE SEQUENCE [LARGE SCALE GENOMIC DNA]</scope>
    <source>
        <strain evidence="2 3">ICMP 18580</strain>
    </source>
</reference>
<evidence type="ECO:0000256" key="1">
    <source>
        <dbReference type="SAM" id="SignalP"/>
    </source>
</evidence>
<dbReference type="Proteomes" id="UP000434172">
    <property type="component" value="Unassembled WGS sequence"/>
</dbReference>
<protein>
    <submittedName>
        <fullName evidence="2">Uncharacterized protein</fullName>
    </submittedName>
</protein>
<keyword evidence="3" id="KW-1185">Reference proteome</keyword>
<keyword evidence="1" id="KW-0732">Signal</keyword>
<accession>A0A8H3ZWG1</accession>
<sequence length="372" mass="41506">MFFLAALALAVAIFSVWRWRGRPLNKKISHEPPPSGKTDSAAAITPLKCFNWEQTPPDKHRPFKPVYHITMAIQGSTPDDLVIMDSNYLDRVNERRETIKHHTPTVLGAVPEGIPALHETYTYLLGKYLPARFPTMFALSQDGQEFYNKVTKTSLPLTPPEDPNAALQALGETIEDDIFLLVETPEGHRAVAFICCHPAGFDPSDKLGKLLKDIHTSVPSYEKIGASMERFFSRLQVGKSVKRMNWSISTSERLFSPSGLHIYDGDKPQGDEEIDISKVCRPAFMPEGELAANGIKTRLRQELQTLTRLPKTGAIMFSFKTYMTPLEEIKNEGIGPQVADAIEGLRSGNAPGMWVYKGATRWGKGACEYLRS</sequence>
<name>A0A8H3ZWG1_9PEZI</name>
<comment type="caution">
    <text evidence="2">The sequence shown here is derived from an EMBL/GenBank/DDBJ whole genome shotgun (WGS) entry which is preliminary data.</text>
</comment>
<gene>
    <name evidence="2" type="ORF">GQ607_006080</name>
</gene>